<evidence type="ECO:0000256" key="2">
    <source>
        <dbReference type="ARBA" id="ARBA00004687"/>
    </source>
</evidence>
<evidence type="ECO:0000256" key="8">
    <source>
        <dbReference type="SAM" id="Phobius"/>
    </source>
</evidence>
<keyword evidence="5 8" id="KW-0812">Transmembrane</keyword>
<dbReference type="UniPathway" id="UPA00196"/>
<organism evidence="9 11">
    <name type="scientific">Yarrowia lipolytica</name>
    <name type="common">Candida lipolytica</name>
    <dbReference type="NCBI Taxonomy" id="4952"/>
    <lineage>
        <taxon>Eukaryota</taxon>
        <taxon>Fungi</taxon>
        <taxon>Dikarya</taxon>
        <taxon>Ascomycota</taxon>
        <taxon>Saccharomycotina</taxon>
        <taxon>Dipodascomycetes</taxon>
        <taxon>Dipodascales</taxon>
        <taxon>Dipodascales incertae sedis</taxon>
        <taxon>Yarrowia</taxon>
    </lineage>
</organism>
<dbReference type="InterPro" id="IPR009450">
    <property type="entry name" value="Plno_GlcNAc_GPI2"/>
</dbReference>
<reference evidence="9 11" key="1">
    <citation type="journal article" date="2016" name="PLoS ONE">
        <title>Sequence Assembly of Yarrowia lipolytica Strain W29/CLIB89 Shows Transposable Element Diversity.</title>
        <authorList>
            <person name="Magnan C."/>
            <person name="Yu J."/>
            <person name="Chang I."/>
            <person name="Jahn E."/>
            <person name="Kanomata Y."/>
            <person name="Wu J."/>
            <person name="Zeller M."/>
            <person name="Oakes M."/>
            <person name="Baldi P."/>
            <person name="Sandmeyer S."/>
        </authorList>
    </citation>
    <scope>NUCLEOTIDE SEQUENCE [LARGE SCALE GENOMIC DNA]</scope>
    <source>
        <strain evidence="9">CLIB89</strain>
        <strain evidence="11">CLIB89(W29)</strain>
    </source>
</reference>
<evidence type="ECO:0000313" key="10">
    <source>
        <dbReference type="EMBL" id="RDW23810.1"/>
    </source>
</evidence>
<dbReference type="GO" id="GO:0006506">
    <property type="term" value="P:GPI anchor biosynthetic process"/>
    <property type="evidence" value="ECO:0007669"/>
    <property type="project" value="UniProtKB-UniPathway"/>
</dbReference>
<dbReference type="Proteomes" id="UP000256601">
    <property type="component" value="Unassembled WGS sequence"/>
</dbReference>
<feature type="transmembrane region" description="Helical" evidence="8">
    <location>
        <begin position="149"/>
        <end position="167"/>
    </location>
</feature>
<sequence>MSRGIQKLRSRATGEWTGVQGEPLTEESGFDDPDAVFPDCQPTTRPPWKKLLWVKQDYPDNYVDSSFLSQLRRNDNVAQYSFRSLFLDSSVIIMHLCTIVVFVVVFLGIFNHEWDPEFFAIIASVLTVPGYFVYEKYKIHNDDKSRPSTIKGALLIVFVLLALSPVLKSLTRSTSSDSIWAIACWLGLANVCFHDYTDGARTASGASSLKLTRPILSTNLAMLAAIVLASQLRTTMAVFCFVLFSVILFGVFPMFTQWCRATSRRGYWVLLSILLILSATGLYVIGGLWALGAWIGVKLFVSVGAPLWLLALQKYKNDIQGPWDIAKPVIRNRP</sequence>
<dbReference type="PANTHER" id="PTHR12982">
    <property type="entry name" value="PHOSPHATIDYLINOSITOL GLYCAN, CLASS C"/>
    <property type="match status" value="1"/>
</dbReference>
<feature type="transmembrane region" description="Helical" evidence="8">
    <location>
        <begin position="236"/>
        <end position="255"/>
    </location>
</feature>
<feature type="transmembrane region" description="Helical" evidence="8">
    <location>
        <begin position="91"/>
        <end position="112"/>
    </location>
</feature>
<feature type="transmembrane region" description="Helical" evidence="8">
    <location>
        <begin position="118"/>
        <end position="137"/>
    </location>
</feature>
<keyword evidence="4" id="KW-0337">GPI-anchor biosynthesis</keyword>
<dbReference type="Proteomes" id="UP000182444">
    <property type="component" value="Chromosome 1B"/>
</dbReference>
<evidence type="ECO:0000256" key="4">
    <source>
        <dbReference type="ARBA" id="ARBA00022502"/>
    </source>
</evidence>
<evidence type="ECO:0000256" key="6">
    <source>
        <dbReference type="ARBA" id="ARBA00022989"/>
    </source>
</evidence>
<accession>A0A1D8N7R6</accession>
<feature type="transmembrane region" description="Helical" evidence="8">
    <location>
        <begin position="267"/>
        <end position="285"/>
    </location>
</feature>
<dbReference type="VEuPathDB" id="FungiDB:YALI0_B14223g"/>
<dbReference type="EMBL" id="CP017554">
    <property type="protein sequence ID" value="AOW01683.1"/>
    <property type="molecule type" value="Genomic_DNA"/>
</dbReference>
<dbReference type="PANTHER" id="PTHR12982:SF0">
    <property type="entry name" value="PHOSPHATIDYLINOSITOL N-ACETYLGLUCOSAMINYLTRANSFERASE SUBUNIT C"/>
    <property type="match status" value="1"/>
</dbReference>
<evidence type="ECO:0000256" key="5">
    <source>
        <dbReference type="ARBA" id="ARBA00022692"/>
    </source>
</evidence>
<comment type="similarity">
    <text evidence="3">Belongs to the PIGC family.</text>
</comment>
<comment type="pathway">
    <text evidence="2">Glycolipid biosynthesis; glycosylphosphatidylinositol-anchor biosynthesis.</text>
</comment>
<evidence type="ECO:0000313" key="12">
    <source>
        <dbReference type="Proteomes" id="UP000256601"/>
    </source>
</evidence>
<keyword evidence="10" id="KW-0808">Transferase</keyword>
<name>A0A1D8N7R6_YARLL</name>
<comment type="subcellular location">
    <subcellularLocation>
        <location evidence="1">Membrane</location>
        <topology evidence="1">Multi-pass membrane protein</topology>
    </subcellularLocation>
</comment>
<dbReference type="GO" id="GO:0016757">
    <property type="term" value="F:glycosyltransferase activity"/>
    <property type="evidence" value="ECO:0007669"/>
    <property type="project" value="UniProtKB-KW"/>
</dbReference>
<dbReference type="PIRSF" id="PIRSF016104">
    <property type="entry name" value="GPI2"/>
    <property type="match status" value="1"/>
</dbReference>
<protein>
    <submittedName>
        <fullName evidence="10">Phosphatidylinositol N-acetylglucosaminyltransferase subunit C</fullName>
    </submittedName>
</protein>
<proteinExistence type="inferred from homology"/>
<keyword evidence="6 8" id="KW-1133">Transmembrane helix</keyword>
<dbReference type="VEuPathDB" id="FungiDB:YALI1_B18764g"/>
<keyword evidence="7 8" id="KW-0472">Membrane</keyword>
<dbReference type="EMBL" id="KZ859064">
    <property type="protein sequence ID" value="RDW23810.1"/>
    <property type="molecule type" value="Genomic_DNA"/>
</dbReference>
<evidence type="ECO:0000313" key="11">
    <source>
        <dbReference type="Proteomes" id="UP000182444"/>
    </source>
</evidence>
<gene>
    <name evidence="10" type="ORF">B0I71DRAFT_135370</name>
    <name evidence="9" type="ORF">YALI1_B18764g</name>
</gene>
<evidence type="ECO:0000256" key="1">
    <source>
        <dbReference type="ARBA" id="ARBA00004141"/>
    </source>
</evidence>
<dbReference type="RefSeq" id="XP_500874.1">
    <property type="nucleotide sequence ID" value="XM_500874.1"/>
</dbReference>
<keyword evidence="10" id="KW-0328">Glycosyltransferase</keyword>
<dbReference type="OrthoDB" id="196709at2759"/>
<dbReference type="OMA" id="STSYHAF"/>
<evidence type="ECO:0000313" key="9">
    <source>
        <dbReference type="EMBL" id="AOW01683.1"/>
    </source>
</evidence>
<evidence type="ECO:0000256" key="3">
    <source>
        <dbReference type="ARBA" id="ARBA00008321"/>
    </source>
</evidence>
<dbReference type="Pfam" id="PF06432">
    <property type="entry name" value="GPI2"/>
    <property type="match status" value="1"/>
</dbReference>
<evidence type="ECO:0000256" key="7">
    <source>
        <dbReference type="ARBA" id="ARBA00023136"/>
    </source>
</evidence>
<feature type="transmembrane region" description="Helical" evidence="8">
    <location>
        <begin position="211"/>
        <end position="230"/>
    </location>
</feature>
<dbReference type="AlphaFoldDB" id="A0A1D8N7R6"/>
<dbReference type="eggNOG" id="KOG3059">
    <property type="taxonomic scope" value="Eukaryota"/>
</dbReference>
<reference evidence="10 12" key="2">
    <citation type="submission" date="2018-07" db="EMBL/GenBank/DDBJ databases">
        <title>Draft Genome Assemblies for Five Robust Yarrowia lipolytica Strains Exhibiting High Lipid Production and Pentose Sugar Utilization and Sugar Alcohol Secretion from Undetoxified Lignocellulosic Biomass Hydrolysates.</title>
        <authorList>
            <consortium name="DOE Joint Genome Institute"/>
            <person name="Walker C."/>
            <person name="Ryu S."/>
            <person name="Na H."/>
            <person name="Zane M."/>
            <person name="LaButti K."/>
            <person name="Lipzen A."/>
            <person name="Haridas S."/>
            <person name="Barry K."/>
            <person name="Grigoriev I.V."/>
            <person name="Quarterman J."/>
            <person name="Slininger P."/>
            <person name="Dien B."/>
            <person name="Trinh C.T."/>
        </authorList>
    </citation>
    <scope>NUCLEOTIDE SEQUENCE [LARGE SCALE GENOMIC DNA]</scope>
    <source>
        <strain evidence="10 12">YB392</strain>
    </source>
</reference>
<feature type="transmembrane region" description="Helical" evidence="8">
    <location>
        <begin position="291"/>
        <end position="312"/>
    </location>
</feature>
<feature type="transmembrane region" description="Helical" evidence="8">
    <location>
        <begin position="179"/>
        <end position="199"/>
    </location>
</feature>
<dbReference type="GO" id="GO:0000506">
    <property type="term" value="C:glycosylphosphatidylinositol-N-acetylglucosaminyltransferase (GPI-GnT) complex"/>
    <property type="evidence" value="ECO:0007669"/>
    <property type="project" value="TreeGrafter"/>
</dbReference>
<dbReference type="KEGG" id="yli:2906806"/>
<dbReference type="GeneID" id="2906806"/>